<reference evidence="1" key="1">
    <citation type="submission" date="2018-05" db="EMBL/GenBank/DDBJ databases">
        <authorList>
            <person name="Lanie J.A."/>
            <person name="Ng W.-L."/>
            <person name="Kazmierczak K.M."/>
            <person name="Andrzejewski T.M."/>
            <person name="Davidsen T.M."/>
            <person name="Wayne K.J."/>
            <person name="Tettelin H."/>
            <person name="Glass J.I."/>
            <person name="Rusch D."/>
            <person name="Podicherti R."/>
            <person name="Tsui H.-C.T."/>
            <person name="Winkler M.E."/>
        </authorList>
    </citation>
    <scope>NUCLEOTIDE SEQUENCE</scope>
</reference>
<feature type="non-terminal residue" evidence="1">
    <location>
        <position position="81"/>
    </location>
</feature>
<proteinExistence type="predicted"/>
<dbReference type="AlphaFoldDB" id="A0A382GWH3"/>
<accession>A0A382GWH3</accession>
<name>A0A382GWH3_9ZZZZ</name>
<dbReference type="EMBL" id="UINC01057775">
    <property type="protein sequence ID" value="SVB79309.1"/>
    <property type="molecule type" value="Genomic_DNA"/>
</dbReference>
<gene>
    <name evidence="1" type="ORF">METZ01_LOCUS232163</name>
</gene>
<sequence length="81" mass="9974">MTRMKENNLKEATFKNYIRRLEQQIQVRHPSLINTRILAETWPTQEIHRKRLAFTRLEQYLGKNGRQMDFYKTFKDLRTMT</sequence>
<organism evidence="1">
    <name type="scientific">marine metagenome</name>
    <dbReference type="NCBI Taxonomy" id="408172"/>
    <lineage>
        <taxon>unclassified sequences</taxon>
        <taxon>metagenomes</taxon>
        <taxon>ecological metagenomes</taxon>
    </lineage>
</organism>
<evidence type="ECO:0000313" key="1">
    <source>
        <dbReference type="EMBL" id="SVB79309.1"/>
    </source>
</evidence>
<protein>
    <submittedName>
        <fullName evidence="1">Uncharacterized protein</fullName>
    </submittedName>
</protein>